<dbReference type="AlphaFoldDB" id="A0A8J8MGI6"/>
<dbReference type="GO" id="GO:0003723">
    <property type="term" value="F:RNA binding"/>
    <property type="evidence" value="ECO:0007669"/>
    <property type="project" value="UniProtKB-KW"/>
</dbReference>
<sequence length="70" mass="7709">MENIAIDTAYIKLGQLLKLAGIADSGVHAKILIMNEEVRVNGQVMTQRGKKIYPEDHVSVKGFGEIKVTK</sequence>
<keyword evidence="3" id="KW-1185">Reference proteome</keyword>
<dbReference type="SUPFAM" id="SSF55174">
    <property type="entry name" value="Alpha-L RNA-binding motif"/>
    <property type="match status" value="1"/>
</dbReference>
<protein>
    <submittedName>
        <fullName evidence="2">RNA-binding S4 domain-containing protein</fullName>
    </submittedName>
</protein>
<accession>A0A8J8MGI6</accession>
<dbReference type="CDD" id="cd00165">
    <property type="entry name" value="S4"/>
    <property type="match status" value="1"/>
</dbReference>
<keyword evidence="1" id="KW-0694">RNA-binding</keyword>
<dbReference type="RefSeq" id="WP_212696542.1">
    <property type="nucleotide sequence ID" value="NZ_CP058649.1"/>
</dbReference>
<dbReference type="InterPro" id="IPR036986">
    <property type="entry name" value="S4_RNA-bd_sf"/>
</dbReference>
<evidence type="ECO:0000313" key="3">
    <source>
        <dbReference type="Proteomes" id="UP000683246"/>
    </source>
</evidence>
<evidence type="ECO:0000313" key="2">
    <source>
        <dbReference type="EMBL" id="QUI21082.1"/>
    </source>
</evidence>
<organism evidence="2 3">
    <name type="scientific">Vallitalea pronyensis</name>
    <dbReference type="NCBI Taxonomy" id="1348613"/>
    <lineage>
        <taxon>Bacteria</taxon>
        <taxon>Bacillati</taxon>
        <taxon>Bacillota</taxon>
        <taxon>Clostridia</taxon>
        <taxon>Lachnospirales</taxon>
        <taxon>Vallitaleaceae</taxon>
        <taxon>Vallitalea</taxon>
    </lineage>
</organism>
<reference evidence="2" key="1">
    <citation type="submission" date="2020-07" db="EMBL/GenBank/DDBJ databases">
        <title>Vallitalea pronyensis genome.</title>
        <authorList>
            <person name="Postec A."/>
        </authorList>
    </citation>
    <scope>NUCLEOTIDE SEQUENCE</scope>
    <source>
        <strain evidence="2">FatNI3</strain>
    </source>
</reference>
<name>A0A8J8MGI6_9FIRM</name>
<dbReference type="Proteomes" id="UP000683246">
    <property type="component" value="Chromosome"/>
</dbReference>
<gene>
    <name evidence="2" type="ORF">HZI73_01720</name>
</gene>
<evidence type="ECO:0000256" key="1">
    <source>
        <dbReference type="PROSITE-ProRule" id="PRU00182"/>
    </source>
</evidence>
<dbReference type="KEGG" id="vpy:HZI73_01720"/>
<proteinExistence type="predicted"/>
<dbReference type="PROSITE" id="PS50889">
    <property type="entry name" value="S4"/>
    <property type="match status" value="1"/>
</dbReference>
<dbReference type="Gene3D" id="3.10.290.10">
    <property type="entry name" value="RNA-binding S4 domain"/>
    <property type="match status" value="1"/>
</dbReference>
<dbReference type="EMBL" id="CP058649">
    <property type="protein sequence ID" value="QUI21082.1"/>
    <property type="molecule type" value="Genomic_DNA"/>
</dbReference>
<dbReference type="Pfam" id="PF13275">
    <property type="entry name" value="S4_2"/>
    <property type="match status" value="1"/>
</dbReference>